<protein>
    <submittedName>
        <fullName evidence="1">Uncharacterized protein</fullName>
    </submittedName>
</protein>
<reference evidence="1 2" key="1">
    <citation type="journal article" date="2014" name="Agronomy (Basel)">
        <title>A Draft Genome Sequence for Ensete ventricosum, the Drought-Tolerant Tree Against Hunger.</title>
        <authorList>
            <person name="Harrison J."/>
            <person name="Moore K.A."/>
            <person name="Paszkiewicz K."/>
            <person name="Jones T."/>
            <person name="Grant M."/>
            <person name="Ambacheew D."/>
            <person name="Muzemil S."/>
            <person name="Studholme D.J."/>
        </authorList>
    </citation>
    <scope>NUCLEOTIDE SEQUENCE [LARGE SCALE GENOMIC DNA]</scope>
</reference>
<accession>A0A427AGM2</accession>
<comment type="caution">
    <text evidence="1">The sequence shown here is derived from an EMBL/GenBank/DDBJ whole genome shotgun (WGS) entry which is preliminary data.</text>
</comment>
<name>A0A427AGM2_ENSVE</name>
<organism evidence="1 2">
    <name type="scientific">Ensete ventricosum</name>
    <name type="common">Abyssinian banana</name>
    <name type="synonym">Musa ensete</name>
    <dbReference type="NCBI Taxonomy" id="4639"/>
    <lineage>
        <taxon>Eukaryota</taxon>
        <taxon>Viridiplantae</taxon>
        <taxon>Streptophyta</taxon>
        <taxon>Embryophyta</taxon>
        <taxon>Tracheophyta</taxon>
        <taxon>Spermatophyta</taxon>
        <taxon>Magnoliopsida</taxon>
        <taxon>Liliopsida</taxon>
        <taxon>Zingiberales</taxon>
        <taxon>Musaceae</taxon>
        <taxon>Ensete</taxon>
    </lineage>
</organism>
<sequence length="106" mass="11514">MSIFIPVRGELVSTPSFTFVVPRDMTETYGGCATTAAWGKSMLRHATLMGVGLDSVVPDHLHLGYQIDYRPDPSAASIVVSQNLQKVIGAKHINVSRSTHFTDAIK</sequence>
<dbReference type="AlphaFoldDB" id="A0A427AGM2"/>
<gene>
    <name evidence="1" type="ORF">B296_00017447</name>
</gene>
<dbReference type="Proteomes" id="UP000287651">
    <property type="component" value="Unassembled WGS sequence"/>
</dbReference>
<evidence type="ECO:0000313" key="2">
    <source>
        <dbReference type="Proteomes" id="UP000287651"/>
    </source>
</evidence>
<proteinExistence type="predicted"/>
<dbReference type="EMBL" id="AMZH03002500">
    <property type="protein sequence ID" value="RRT75364.1"/>
    <property type="molecule type" value="Genomic_DNA"/>
</dbReference>
<evidence type="ECO:0000313" key="1">
    <source>
        <dbReference type="EMBL" id="RRT75364.1"/>
    </source>
</evidence>